<dbReference type="InterPro" id="IPR023985">
    <property type="entry name" value="SDR_subfam_1"/>
</dbReference>
<reference evidence="4 5" key="1">
    <citation type="submission" date="2023-10" db="EMBL/GenBank/DDBJ databases">
        <title>Development of a sustainable strategy for remediation of hydrocarbon-contaminated territories based on the waste exchange concept.</title>
        <authorList>
            <person name="Krivoruchko A."/>
        </authorList>
    </citation>
    <scope>NUCLEOTIDE SEQUENCE [LARGE SCALE GENOMIC DNA]</scope>
    <source>
        <strain evidence="4 5">IEGM 1203</strain>
    </source>
</reference>
<name>A0ABU4C4Y2_RHOGO</name>
<comment type="similarity">
    <text evidence="1">Belongs to the short-chain dehydrogenases/reductases (SDR) family.</text>
</comment>
<gene>
    <name evidence="4" type="ORF">R3Q16_33240</name>
</gene>
<protein>
    <submittedName>
        <fullName evidence="4">Mycofactocin-coupled SDR family oxidoreductase</fullName>
    </submittedName>
</protein>
<comment type="caution">
    <text evidence="4">The sequence shown here is derived from an EMBL/GenBank/DDBJ whole genome shotgun (WGS) entry which is preliminary data.</text>
</comment>
<evidence type="ECO:0000313" key="4">
    <source>
        <dbReference type="EMBL" id="MDV6271474.1"/>
    </source>
</evidence>
<dbReference type="Proteomes" id="UP001185927">
    <property type="component" value="Unassembled WGS sequence"/>
</dbReference>
<dbReference type="PRINTS" id="PR00081">
    <property type="entry name" value="GDHRDH"/>
</dbReference>
<dbReference type="CDD" id="cd05233">
    <property type="entry name" value="SDR_c"/>
    <property type="match status" value="1"/>
</dbReference>
<organism evidence="4 5">
    <name type="scientific">Rhodococcus globerulus</name>
    <dbReference type="NCBI Taxonomy" id="33008"/>
    <lineage>
        <taxon>Bacteria</taxon>
        <taxon>Bacillati</taxon>
        <taxon>Actinomycetota</taxon>
        <taxon>Actinomycetes</taxon>
        <taxon>Mycobacteriales</taxon>
        <taxon>Nocardiaceae</taxon>
        <taxon>Rhodococcus</taxon>
    </lineage>
</organism>
<evidence type="ECO:0000256" key="1">
    <source>
        <dbReference type="ARBA" id="ARBA00006484"/>
    </source>
</evidence>
<accession>A0ABU4C4Y2</accession>
<dbReference type="SUPFAM" id="SSF51735">
    <property type="entry name" value="NAD(P)-binding Rossmann-fold domains"/>
    <property type="match status" value="1"/>
</dbReference>
<dbReference type="Gene3D" id="3.40.50.720">
    <property type="entry name" value="NAD(P)-binding Rossmann-like Domain"/>
    <property type="match status" value="1"/>
</dbReference>
<evidence type="ECO:0000256" key="3">
    <source>
        <dbReference type="ARBA" id="ARBA00023027"/>
    </source>
</evidence>
<evidence type="ECO:0000256" key="2">
    <source>
        <dbReference type="ARBA" id="ARBA00023002"/>
    </source>
</evidence>
<dbReference type="EMBL" id="JAWLKB010000049">
    <property type="protein sequence ID" value="MDV6271474.1"/>
    <property type="molecule type" value="Genomic_DNA"/>
</dbReference>
<sequence>MAKLDGRVAFITGVARGQGRAHAVRLAREGADIVGIDIAARLPGVPYESATPADLAETVDLVAAEGRTAVLKVGDVRDLDGMRSLAADAVSRLGGLDIVVANAGICIPSTWDEVTPEMFKDHMDINVTGVWNTVMATSSHLIARGGGSIILVSSYAGKKMQPFMVPYTTSKHAVTGMTRSFAAELGVHNIRVNSVHPGVVNTPMGSGDMVDRIKQTNAKNPRLARMGTPFLNQYAAQPDEVASVVAFLASDESSFMTAEHISIDGGAQHF</sequence>
<dbReference type="Pfam" id="PF13561">
    <property type="entry name" value="adh_short_C2"/>
    <property type="match status" value="1"/>
</dbReference>
<keyword evidence="2" id="KW-0560">Oxidoreductase</keyword>
<dbReference type="InterPro" id="IPR020904">
    <property type="entry name" value="Sc_DH/Rdtase_CS"/>
</dbReference>
<proteinExistence type="inferred from homology"/>
<keyword evidence="3" id="KW-0520">NAD</keyword>
<dbReference type="RefSeq" id="WP_317545965.1">
    <property type="nucleotide sequence ID" value="NZ_JAWLKB010000049.1"/>
</dbReference>
<dbReference type="NCBIfam" id="TIGR03971">
    <property type="entry name" value="SDR_subfam_1"/>
    <property type="match status" value="1"/>
</dbReference>
<keyword evidence="5" id="KW-1185">Reference proteome</keyword>
<dbReference type="InterPro" id="IPR036291">
    <property type="entry name" value="NAD(P)-bd_dom_sf"/>
</dbReference>
<dbReference type="PANTHER" id="PTHR24321">
    <property type="entry name" value="DEHYDROGENASES, SHORT CHAIN"/>
    <property type="match status" value="1"/>
</dbReference>
<dbReference type="InterPro" id="IPR002347">
    <property type="entry name" value="SDR_fam"/>
</dbReference>
<dbReference type="PANTHER" id="PTHR24321:SF8">
    <property type="entry name" value="ESTRADIOL 17-BETA-DEHYDROGENASE 8-RELATED"/>
    <property type="match status" value="1"/>
</dbReference>
<dbReference type="PRINTS" id="PR00080">
    <property type="entry name" value="SDRFAMILY"/>
</dbReference>
<dbReference type="PROSITE" id="PS00061">
    <property type="entry name" value="ADH_SHORT"/>
    <property type="match status" value="1"/>
</dbReference>
<evidence type="ECO:0000313" key="5">
    <source>
        <dbReference type="Proteomes" id="UP001185927"/>
    </source>
</evidence>